<evidence type="ECO:0000259" key="2">
    <source>
        <dbReference type="PROSITE" id="PS50113"/>
    </source>
</evidence>
<sequence length="1007" mass="114666">MIDTLTPSDINSDIKIDTPPSLDVNNLDLFLTNLATLLRIDTLYVATVCPQSFELTILSCLQQGELDNELALDFKSMPCFATYQRGYAEYAQGLYSRFPEQELLQEWQTEAYLGIRLHDASGLPIGVLSAFFPRQLSKHKLELNLIRLVSGFLERELQPIQIKTLPVIIDTASTDTICTDNHANAELSAYTLWLKDNIAKGRLSSWSYYLRQDKLECSDSAASIIETNDVKKIDKLEALLALVHDTDKKSVLRDFHHAMGAKSATSIRSIFNITTLLGNSKRIQSDIYPIVDELGQIHRLDCISKDITAEELTKKRASAQERILETILATTSVGLVKLNTNREIEWVNKQACKMFGYELEDFHQLREKGKLNTSSLNLYFDDDKGLFEEYYQDIYANKRNNFTLNARYRHRDGSILWTKLTVTAVRNDINQIQYFINTIQDLTEEQDNRQRLSIIESVYRHSAEGIMLCDANEKIIDVNPAFETITGYNAEDAIGRTHDLLRSGVHDEQFYNDITAVLLKHNEWKGVIWSRNREGDIFAQQVTLSSIKEGGKLKYFFAVFTDVTKEKKTEQQIITQSNFDALTGLPNRQYFSAEMHQIIDKSAKNNEKFAIIYIDLDDFKSVNNSEDFKAGDRLLKETTERLKYRSRDSDFLARIDGDEFAFIIPDVFNKRQAAVYAKQLQGVFAQAYKLSNQQRYVTASVGITMYPEDGVSVEALMQSAEQAVFEAKRNGRNQCVTFTQELSDAAILKHQTVVELAEAIKRGNLDVYYQPIIDNATGKIDKLEALVRWQHKDRGFISPAEFIPLAEEGGLIQSLGEYVLDQACCDLKIMHEAGFPYIEMSVNRSSLEFKTVDMQASEWLKVIASHNLPYASLTMEITESLLMDMDGQYMQRINALKQAGVKIAIDDFGTGYSSLNYLRSLPADIVKIDRSFIINIPDNQQDNLLLDGIITIVHNLGMKVVTEGVETQAQLHYLQEKKCDYSQGFLLCRPIPLHELMEFITQNESVF</sequence>
<dbReference type="CDD" id="cd01949">
    <property type="entry name" value="GGDEF"/>
    <property type="match status" value="1"/>
</dbReference>
<dbReference type="Pfam" id="PF00990">
    <property type="entry name" value="GGDEF"/>
    <property type="match status" value="1"/>
</dbReference>
<dbReference type="InterPro" id="IPR035965">
    <property type="entry name" value="PAS-like_dom_sf"/>
</dbReference>
<proteinExistence type="predicted"/>
<keyword evidence="6" id="KW-1185">Reference proteome</keyword>
<dbReference type="NCBIfam" id="TIGR00229">
    <property type="entry name" value="sensory_box"/>
    <property type="match status" value="2"/>
</dbReference>
<feature type="domain" description="PAC" evidence="2">
    <location>
        <begin position="402"/>
        <end position="454"/>
    </location>
</feature>
<reference evidence="5 6" key="1">
    <citation type="submission" date="2019-09" db="EMBL/GenBank/DDBJ databases">
        <title>Hybrid Assembly of the complete Genome of the Deep-Sea Bacterium Moritella marina from long Nanopore and Illumina reads.</title>
        <authorList>
            <person name="Magin S."/>
            <person name="Georgoulis A."/>
            <person name="Papadimitriou K."/>
            <person name="Iliakis G."/>
            <person name="Vorgias C.E."/>
        </authorList>
    </citation>
    <scope>NUCLEOTIDE SEQUENCE [LARGE SCALE GENOMIC DNA]</scope>
    <source>
        <strain evidence="5 6">MP-1</strain>
    </source>
</reference>
<dbReference type="Gene3D" id="3.30.70.270">
    <property type="match status" value="1"/>
</dbReference>
<dbReference type="PROSITE" id="PS50113">
    <property type="entry name" value="PAC"/>
    <property type="match status" value="1"/>
</dbReference>
<evidence type="ECO:0000313" key="6">
    <source>
        <dbReference type="Proteomes" id="UP000327424"/>
    </source>
</evidence>
<dbReference type="SUPFAM" id="SSF55073">
    <property type="entry name" value="Nucleotide cyclase"/>
    <property type="match status" value="1"/>
</dbReference>
<dbReference type="PROSITE" id="PS50887">
    <property type="entry name" value="GGDEF"/>
    <property type="match status" value="1"/>
</dbReference>
<accession>A0A5J6WQ35</accession>
<dbReference type="CDD" id="cd01948">
    <property type="entry name" value="EAL"/>
    <property type="match status" value="1"/>
</dbReference>
<protein>
    <submittedName>
        <fullName evidence="5">EAL domain-containing protein</fullName>
    </submittedName>
</protein>
<dbReference type="RefSeq" id="WP_019442503.1">
    <property type="nucleotide sequence ID" value="NZ_ALOE01000032.1"/>
</dbReference>
<evidence type="ECO:0000313" key="5">
    <source>
        <dbReference type="EMBL" id="QFI39308.1"/>
    </source>
</evidence>
<evidence type="ECO:0000259" key="4">
    <source>
        <dbReference type="PROSITE" id="PS50887"/>
    </source>
</evidence>
<feature type="domain" description="GGDEF" evidence="4">
    <location>
        <begin position="607"/>
        <end position="740"/>
    </location>
</feature>
<dbReference type="InterPro" id="IPR052155">
    <property type="entry name" value="Biofilm_reg_signaling"/>
</dbReference>
<dbReference type="OrthoDB" id="9799509at2"/>
<dbReference type="PANTHER" id="PTHR44757:SF2">
    <property type="entry name" value="BIOFILM ARCHITECTURE MAINTENANCE PROTEIN MBAA"/>
    <property type="match status" value="1"/>
</dbReference>
<organism evidence="5 6">
    <name type="scientific">Moritella marina ATCC 15381</name>
    <dbReference type="NCBI Taxonomy" id="1202962"/>
    <lineage>
        <taxon>Bacteria</taxon>
        <taxon>Pseudomonadati</taxon>
        <taxon>Pseudomonadota</taxon>
        <taxon>Gammaproteobacteria</taxon>
        <taxon>Alteromonadales</taxon>
        <taxon>Moritellaceae</taxon>
        <taxon>Moritella</taxon>
    </lineage>
</organism>
<dbReference type="SMART" id="SM00052">
    <property type="entry name" value="EAL"/>
    <property type="match status" value="1"/>
</dbReference>
<dbReference type="Proteomes" id="UP000327424">
    <property type="component" value="Chromosome"/>
</dbReference>
<dbReference type="Gene3D" id="3.30.450.20">
    <property type="entry name" value="PAS domain"/>
    <property type="match status" value="3"/>
</dbReference>
<dbReference type="InterPro" id="IPR035919">
    <property type="entry name" value="EAL_sf"/>
</dbReference>
<dbReference type="InterPro" id="IPR000160">
    <property type="entry name" value="GGDEF_dom"/>
</dbReference>
<dbReference type="Pfam" id="PF13426">
    <property type="entry name" value="PAS_9"/>
    <property type="match status" value="2"/>
</dbReference>
<dbReference type="InterPro" id="IPR000014">
    <property type="entry name" value="PAS"/>
</dbReference>
<evidence type="ECO:0000259" key="3">
    <source>
        <dbReference type="PROSITE" id="PS50883"/>
    </source>
</evidence>
<dbReference type="InterPro" id="IPR000700">
    <property type="entry name" value="PAS-assoc_C"/>
</dbReference>
<evidence type="ECO:0000259" key="1">
    <source>
        <dbReference type="PROSITE" id="PS50112"/>
    </source>
</evidence>
<feature type="domain" description="EAL" evidence="3">
    <location>
        <begin position="749"/>
        <end position="1004"/>
    </location>
</feature>
<dbReference type="Pfam" id="PF00563">
    <property type="entry name" value="EAL"/>
    <property type="match status" value="1"/>
</dbReference>
<gene>
    <name evidence="5" type="ORF">FR932_16425</name>
</gene>
<dbReference type="SMART" id="SM00267">
    <property type="entry name" value="GGDEF"/>
    <property type="match status" value="1"/>
</dbReference>
<dbReference type="InterPro" id="IPR001633">
    <property type="entry name" value="EAL_dom"/>
</dbReference>
<dbReference type="InterPro" id="IPR043128">
    <property type="entry name" value="Rev_trsase/Diguanyl_cyclase"/>
</dbReference>
<dbReference type="CDD" id="cd00130">
    <property type="entry name" value="PAS"/>
    <property type="match status" value="2"/>
</dbReference>
<feature type="domain" description="PAS" evidence="1">
    <location>
        <begin position="320"/>
        <end position="362"/>
    </location>
</feature>
<dbReference type="PROSITE" id="PS50883">
    <property type="entry name" value="EAL"/>
    <property type="match status" value="1"/>
</dbReference>
<dbReference type="KEGG" id="mmaa:FR932_16425"/>
<dbReference type="Gene3D" id="3.20.20.450">
    <property type="entry name" value="EAL domain"/>
    <property type="match status" value="1"/>
</dbReference>
<dbReference type="SUPFAM" id="SSF55785">
    <property type="entry name" value="PYP-like sensor domain (PAS domain)"/>
    <property type="match status" value="2"/>
</dbReference>
<dbReference type="AlphaFoldDB" id="A0A5J6WQ35"/>
<dbReference type="SMART" id="SM00086">
    <property type="entry name" value="PAC"/>
    <property type="match status" value="3"/>
</dbReference>
<dbReference type="EMBL" id="CP044399">
    <property type="protein sequence ID" value="QFI39308.1"/>
    <property type="molecule type" value="Genomic_DNA"/>
</dbReference>
<dbReference type="SUPFAM" id="SSF141868">
    <property type="entry name" value="EAL domain-like"/>
    <property type="match status" value="1"/>
</dbReference>
<dbReference type="InterPro" id="IPR029787">
    <property type="entry name" value="Nucleotide_cyclase"/>
</dbReference>
<dbReference type="PANTHER" id="PTHR44757">
    <property type="entry name" value="DIGUANYLATE CYCLASE DGCP"/>
    <property type="match status" value="1"/>
</dbReference>
<dbReference type="SMART" id="SM00091">
    <property type="entry name" value="PAS"/>
    <property type="match status" value="2"/>
</dbReference>
<dbReference type="NCBIfam" id="TIGR00254">
    <property type="entry name" value="GGDEF"/>
    <property type="match status" value="1"/>
</dbReference>
<name>A0A5J6WQ35_MORMI</name>
<feature type="domain" description="PAS" evidence="1">
    <location>
        <begin position="451"/>
        <end position="508"/>
    </location>
</feature>
<dbReference type="PROSITE" id="PS50112">
    <property type="entry name" value="PAS"/>
    <property type="match status" value="2"/>
</dbReference>
<dbReference type="InterPro" id="IPR001610">
    <property type="entry name" value="PAC"/>
</dbReference>